<sequence length="220" mass="24607">MVISICNEKGGSGKTNIAINLAVKLSLEGDDTLLIDADPQRSIEVFTNIRESKNLPLIFNSVSKFGLSLTKEIQSLKSKYDSIVVDTGGRDSDEMRQALAIGDIIIIPTIPSDLDIAVLNKMINLYTQAKIFNPSSKALIIISKASPNPFLSKKIEDLKEYIKDKKLDDLKLMESVIYEREAYKNSFTNGQGVMEFCDKNEKAYSDFNSFFNELVEYANK</sequence>
<evidence type="ECO:0000313" key="3">
    <source>
        <dbReference type="Proteomes" id="UP000476338"/>
    </source>
</evidence>
<proteinExistence type="predicted"/>
<dbReference type="RefSeq" id="WP_154570690.1">
    <property type="nucleotide sequence ID" value="NZ_VWSJ01000012.1"/>
</dbReference>
<dbReference type="Pfam" id="PF01656">
    <property type="entry name" value="CbiA"/>
    <property type="match status" value="1"/>
</dbReference>
<organism evidence="2 3">
    <name type="scientific">Campylobacter portucalensis</name>
    <dbReference type="NCBI Taxonomy" id="2608384"/>
    <lineage>
        <taxon>Bacteria</taxon>
        <taxon>Pseudomonadati</taxon>
        <taxon>Campylobacterota</taxon>
        <taxon>Epsilonproteobacteria</taxon>
        <taxon>Campylobacterales</taxon>
        <taxon>Campylobacteraceae</taxon>
        <taxon>Campylobacter</taxon>
    </lineage>
</organism>
<dbReference type="EMBL" id="VWSJ01000012">
    <property type="protein sequence ID" value="MSN96422.1"/>
    <property type="molecule type" value="Genomic_DNA"/>
</dbReference>
<dbReference type="Proteomes" id="UP000476338">
    <property type="component" value="Unassembled WGS sequence"/>
</dbReference>
<dbReference type="SUPFAM" id="SSF52540">
    <property type="entry name" value="P-loop containing nucleoside triphosphate hydrolases"/>
    <property type="match status" value="1"/>
</dbReference>
<evidence type="ECO:0000259" key="1">
    <source>
        <dbReference type="Pfam" id="PF01656"/>
    </source>
</evidence>
<dbReference type="AlphaFoldDB" id="A0A6L5WIX7"/>
<keyword evidence="3" id="KW-1185">Reference proteome</keyword>
<protein>
    <submittedName>
        <fullName evidence="2">AAA family ATPase</fullName>
    </submittedName>
</protein>
<feature type="domain" description="CobQ/CobB/MinD/ParA nucleotide binding" evidence="1">
    <location>
        <begin position="3"/>
        <end position="190"/>
    </location>
</feature>
<dbReference type="InterPro" id="IPR050678">
    <property type="entry name" value="DNA_Partitioning_ATPase"/>
</dbReference>
<evidence type="ECO:0000313" key="2">
    <source>
        <dbReference type="EMBL" id="MSN96422.1"/>
    </source>
</evidence>
<dbReference type="PANTHER" id="PTHR13696:SF96">
    <property type="entry name" value="COBQ_COBB_MIND_PARA NUCLEOTIDE BINDING DOMAIN-CONTAINING PROTEIN"/>
    <property type="match status" value="1"/>
</dbReference>
<accession>A0A6L5WIX7</accession>
<reference evidence="2 3" key="2">
    <citation type="submission" date="2020-03" db="EMBL/GenBank/DDBJ databases">
        <title>Campylobacter portucalensis sp. nov., a new species of Campylobacter isolated from the reproductive tract of bulls.</title>
        <authorList>
            <person name="Silva M.F."/>
            <person name="Pereira G."/>
            <person name="Carneiro C."/>
            <person name="Hemphill A."/>
            <person name="Mateus L."/>
            <person name="Lopes-Da-Costa L."/>
            <person name="Silva E."/>
        </authorList>
    </citation>
    <scope>NUCLEOTIDE SEQUENCE [LARGE SCALE GENOMIC DNA]</scope>
    <source>
        <strain evidence="2 3">FMV-PI01</strain>
    </source>
</reference>
<dbReference type="CDD" id="cd02042">
    <property type="entry name" value="ParAB_family"/>
    <property type="match status" value="1"/>
</dbReference>
<dbReference type="PIRSF" id="PIRSF009320">
    <property type="entry name" value="Nuc_binding_HP_1000"/>
    <property type="match status" value="1"/>
</dbReference>
<reference evidence="2 3" key="1">
    <citation type="submission" date="2019-09" db="EMBL/GenBank/DDBJ databases">
        <authorList>
            <person name="Silva M."/>
            <person name="Pereira G."/>
            <person name="Lopes-Da-Costa L."/>
            <person name="Silva E."/>
        </authorList>
    </citation>
    <scope>NUCLEOTIDE SEQUENCE [LARGE SCALE GENOMIC DNA]</scope>
    <source>
        <strain evidence="2 3">FMV-PI01</strain>
    </source>
</reference>
<dbReference type="InterPro" id="IPR027417">
    <property type="entry name" value="P-loop_NTPase"/>
</dbReference>
<name>A0A6L5WIX7_9BACT</name>
<dbReference type="PANTHER" id="PTHR13696">
    <property type="entry name" value="P-LOOP CONTAINING NUCLEOSIDE TRIPHOSPHATE HYDROLASE"/>
    <property type="match status" value="1"/>
</dbReference>
<gene>
    <name evidence="2" type="ORF">F1B92_04390</name>
</gene>
<dbReference type="InterPro" id="IPR002586">
    <property type="entry name" value="CobQ/CobB/MinD/ParA_Nub-bd_dom"/>
</dbReference>
<dbReference type="Gene3D" id="3.40.50.300">
    <property type="entry name" value="P-loop containing nucleotide triphosphate hydrolases"/>
    <property type="match status" value="1"/>
</dbReference>
<comment type="caution">
    <text evidence="2">The sequence shown here is derived from an EMBL/GenBank/DDBJ whole genome shotgun (WGS) entry which is preliminary data.</text>
</comment>